<evidence type="ECO:0000256" key="1">
    <source>
        <dbReference type="SAM" id="Coils"/>
    </source>
</evidence>
<dbReference type="SMART" id="SM00233">
    <property type="entry name" value="PH"/>
    <property type="match status" value="2"/>
</dbReference>
<evidence type="ECO:0000313" key="5">
    <source>
        <dbReference type="Proteomes" id="UP000614601"/>
    </source>
</evidence>
<dbReference type="PROSITE" id="PS50003">
    <property type="entry name" value="PH_DOMAIN"/>
    <property type="match status" value="2"/>
</dbReference>
<dbReference type="InterPro" id="IPR011993">
    <property type="entry name" value="PH-like_dom_sf"/>
</dbReference>
<dbReference type="SUPFAM" id="SSF50729">
    <property type="entry name" value="PH domain-like"/>
    <property type="match status" value="2"/>
</dbReference>
<dbReference type="Gene3D" id="2.30.29.30">
    <property type="entry name" value="Pleckstrin-homology domain (PH domain)/Phosphotyrosine-binding domain (PTB)"/>
    <property type="match status" value="2"/>
</dbReference>
<evidence type="ECO:0000259" key="3">
    <source>
        <dbReference type="PROSITE" id="PS50003"/>
    </source>
</evidence>
<feature type="compositionally biased region" description="Basic and acidic residues" evidence="2">
    <location>
        <begin position="864"/>
        <end position="874"/>
    </location>
</feature>
<feature type="compositionally biased region" description="Polar residues" evidence="2">
    <location>
        <begin position="376"/>
        <end position="388"/>
    </location>
</feature>
<protein>
    <recommendedName>
        <fullName evidence="3">PH domain-containing protein</fullName>
    </recommendedName>
</protein>
<dbReference type="InterPro" id="IPR001849">
    <property type="entry name" value="PH_domain"/>
</dbReference>
<dbReference type="GO" id="GO:0015629">
    <property type="term" value="C:actin cytoskeleton"/>
    <property type="evidence" value="ECO:0007669"/>
    <property type="project" value="TreeGrafter"/>
</dbReference>
<accession>A0A811JTE0</accession>
<dbReference type="Proteomes" id="UP000783686">
    <property type="component" value="Unassembled WGS sequence"/>
</dbReference>
<gene>
    <name evidence="4" type="ORF">BOKJ2_LOCUS1193</name>
</gene>
<proteinExistence type="predicted"/>
<dbReference type="InterPro" id="IPR052223">
    <property type="entry name" value="Actin_Cytoskeleton_Reg"/>
</dbReference>
<name>A0A811JTE0_9BILA</name>
<feature type="coiled-coil region" evidence="1">
    <location>
        <begin position="706"/>
        <end position="741"/>
    </location>
</feature>
<feature type="domain" description="PH" evidence="3">
    <location>
        <begin position="46"/>
        <end position="160"/>
    </location>
</feature>
<dbReference type="EMBL" id="CAJFDH010000001">
    <property type="protein sequence ID" value="CAD5206509.1"/>
    <property type="molecule type" value="Genomic_DNA"/>
</dbReference>
<reference evidence="4" key="1">
    <citation type="submission" date="2020-09" db="EMBL/GenBank/DDBJ databases">
        <authorList>
            <person name="Kikuchi T."/>
        </authorList>
    </citation>
    <scope>NUCLEOTIDE SEQUENCE</scope>
    <source>
        <strain evidence="4">SH1</strain>
    </source>
</reference>
<keyword evidence="1" id="KW-0175">Coiled coil</keyword>
<dbReference type="GO" id="GO:0051015">
    <property type="term" value="F:actin filament binding"/>
    <property type="evidence" value="ECO:0007669"/>
    <property type="project" value="TreeGrafter"/>
</dbReference>
<evidence type="ECO:0000256" key="2">
    <source>
        <dbReference type="SAM" id="MobiDB-lite"/>
    </source>
</evidence>
<dbReference type="Proteomes" id="UP000614601">
    <property type="component" value="Unassembled WGS sequence"/>
</dbReference>
<feature type="region of interest" description="Disordered" evidence="2">
    <location>
        <begin position="368"/>
        <end position="412"/>
    </location>
</feature>
<dbReference type="Pfam" id="PF00169">
    <property type="entry name" value="PH"/>
    <property type="match status" value="2"/>
</dbReference>
<feature type="domain" description="PH" evidence="3">
    <location>
        <begin position="237"/>
        <end position="332"/>
    </location>
</feature>
<dbReference type="PANTHER" id="PTHR17271:SF1">
    <property type="entry name" value="PROTEIN OUTSPREAD"/>
    <property type="match status" value="1"/>
</dbReference>
<sequence length="952" mass="109361">MAFSAQHKVCLRFEPNIFNKSRCQHCFRVKDQHDVYSTGQKLMTRKTLACGFLYVAPSSLDFSQPNHSNKRWQRRWFTLFDDGEFRFALDENPDTVPQLRMDMNSCIRVCCADAITHHSHSLLIAFNNKNDEEHPAVCYIKADNTEEIRCWENVLFTFANQNVIEIKPCSSTRNEVFNQDTDTSDMMLATDYSDFEYVKDARDADHHSFTNDITEPSRIDSTDNIKEPFNIDTSTVYTLRKGWLTLRGKSEKQYQKYWVVLAGLSLKLFNDVWVDDNAEPAMTIDLSECENVYPSTRNYGIEIKCKRARYVLSAMTPGIRDSWITALQQNLHNPSPHYLNTSDSADAADSTDVFSLNGLQKKRKHIAYVAPESHHSNSVMDGEISSSTEENDEDRGFRSESPYRQDQPQDSRLSDLISSTVDVASPAGLFSSSPSSRVFDADFPLGDSVPVQRPQSVSLADTSALTRSVNDQLNILREQLAHTIDRLNEVENENATLRVLYSTPDVNRAKDSKNMDLMRFHINDSVNGAQSYPLELSKRLVSLLKVQVGALSKILHSTQNVTSFMYLRKYVDGLIRAVAGIDENIIQDLNMMEKTFEGVISAYDKLSSVIGAASSAESDQGSTDRQYKREIQMLQNEIEDAQAEHEERLSYQLSEFEKHTRYLKDQIQNLTVENEELRSHPTSSTNFDEQLERIKTSYEKVIKGLKSEHEENIKRLEQHRVDELEEEKQATKIALDVVQRVHDEEIRRLKEEQSRNKCCCNDEEASCKSMIAALKEEIDHLKNLYSLKCFENNELEGKLIESKGNQLIIKELTFENDFLKNELRLRDQKLRNSKENEFPLEQAPLVVPKRTASLSTSSLNKPESQPRREEKPQTTEEVVFRPIRKVNLNRRHDVRYFSNPIIPICAEIAADSMQQSKKLPENLVSEVRRSLAVPVSERRKFFERVAEYNGSF</sequence>
<dbReference type="OrthoDB" id="9942268at2759"/>
<dbReference type="EMBL" id="CAJFCW020000001">
    <property type="protein sequence ID" value="CAG9082060.1"/>
    <property type="molecule type" value="Genomic_DNA"/>
</dbReference>
<keyword evidence="5" id="KW-1185">Reference proteome</keyword>
<evidence type="ECO:0000313" key="4">
    <source>
        <dbReference type="EMBL" id="CAD5206509.1"/>
    </source>
</evidence>
<feature type="compositionally biased region" description="Polar residues" evidence="2">
    <location>
        <begin position="852"/>
        <end position="863"/>
    </location>
</feature>
<feature type="region of interest" description="Disordered" evidence="2">
    <location>
        <begin position="849"/>
        <end position="876"/>
    </location>
</feature>
<organism evidence="4 5">
    <name type="scientific">Bursaphelenchus okinawaensis</name>
    <dbReference type="NCBI Taxonomy" id="465554"/>
    <lineage>
        <taxon>Eukaryota</taxon>
        <taxon>Metazoa</taxon>
        <taxon>Ecdysozoa</taxon>
        <taxon>Nematoda</taxon>
        <taxon>Chromadorea</taxon>
        <taxon>Rhabditida</taxon>
        <taxon>Tylenchina</taxon>
        <taxon>Tylenchomorpha</taxon>
        <taxon>Aphelenchoidea</taxon>
        <taxon>Aphelenchoididae</taxon>
        <taxon>Bursaphelenchus</taxon>
    </lineage>
</organism>
<dbReference type="AlphaFoldDB" id="A0A811JTE0"/>
<dbReference type="PANTHER" id="PTHR17271">
    <property type="entry name" value="PLECKSTRIN HOMOLOGY PH DOMAIN-CONTAINING PROTEIN"/>
    <property type="match status" value="1"/>
</dbReference>
<feature type="compositionally biased region" description="Basic and acidic residues" evidence="2">
    <location>
        <begin position="394"/>
        <end position="412"/>
    </location>
</feature>
<comment type="caution">
    <text evidence="4">The sequence shown here is derived from an EMBL/GenBank/DDBJ whole genome shotgun (WGS) entry which is preliminary data.</text>
</comment>